<sequence>MKKRATRIVLFAGAVIALAFLFNFYFTNIEGDGKKTPEAALPTDQNYEWIEGPKTEKEHRYFFLSNGTYFGTGTVTKNLTGWSSSDGVYAKLPNSLEFNEIPAAYSDSKILYGLIKPNGEISVTVNGVDVELIQLSSLSEEVVNSYNVKGYSIWYIDLTELGNREEFIIKVLDSNDEVLSEISI</sequence>
<keyword evidence="1" id="KW-0472">Membrane</keyword>
<name>A0A285U5N5_9BACL</name>
<keyword evidence="1" id="KW-1133">Transmembrane helix</keyword>
<dbReference type="Proteomes" id="UP000219252">
    <property type="component" value="Unassembled WGS sequence"/>
</dbReference>
<dbReference type="RefSeq" id="WP_097148755.1">
    <property type="nucleotide sequence ID" value="NZ_OBQC01000003.1"/>
</dbReference>
<evidence type="ECO:0000256" key="1">
    <source>
        <dbReference type="SAM" id="Phobius"/>
    </source>
</evidence>
<keyword evidence="1" id="KW-0812">Transmembrane</keyword>
<dbReference type="EMBL" id="OBQC01000003">
    <property type="protein sequence ID" value="SOC37254.1"/>
    <property type="molecule type" value="Genomic_DNA"/>
</dbReference>
<accession>A0A285U5N5</accession>
<dbReference type="OrthoDB" id="2869073at2"/>
<proteinExistence type="predicted"/>
<evidence type="ECO:0000313" key="3">
    <source>
        <dbReference type="Proteomes" id="UP000219252"/>
    </source>
</evidence>
<dbReference type="AlphaFoldDB" id="A0A285U5N5"/>
<reference evidence="3" key="1">
    <citation type="submission" date="2017-08" db="EMBL/GenBank/DDBJ databases">
        <authorList>
            <person name="Varghese N."/>
            <person name="Submissions S."/>
        </authorList>
    </citation>
    <scope>NUCLEOTIDE SEQUENCE [LARGE SCALE GENOMIC DNA]</scope>
    <source>
        <strain evidence="3">JC23</strain>
    </source>
</reference>
<organism evidence="2 3">
    <name type="scientific">Ureibacillus acetophenoni</name>
    <dbReference type="NCBI Taxonomy" id="614649"/>
    <lineage>
        <taxon>Bacteria</taxon>
        <taxon>Bacillati</taxon>
        <taxon>Bacillota</taxon>
        <taxon>Bacilli</taxon>
        <taxon>Bacillales</taxon>
        <taxon>Caryophanaceae</taxon>
        <taxon>Ureibacillus</taxon>
    </lineage>
</organism>
<evidence type="ECO:0000313" key="2">
    <source>
        <dbReference type="EMBL" id="SOC37254.1"/>
    </source>
</evidence>
<protein>
    <submittedName>
        <fullName evidence="2">Uncharacterized protein</fullName>
    </submittedName>
</protein>
<gene>
    <name evidence="2" type="ORF">SAMN05877842_103108</name>
</gene>
<feature type="transmembrane region" description="Helical" evidence="1">
    <location>
        <begin position="7"/>
        <end position="26"/>
    </location>
</feature>
<keyword evidence="3" id="KW-1185">Reference proteome</keyword>